<evidence type="ECO:0000259" key="2">
    <source>
        <dbReference type="PROSITE" id="PS50011"/>
    </source>
</evidence>
<dbReference type="SMART" id="SM00220">
    <property type="entry name" value="S_TKc"/>
    <property type="match status" value="1"/>
</dbReference>
<dbReference type="PANTHER" id="PTHR23257">
    <property type="entry name" value="SERINE-THREONINE PROTEIN KINASE"/>
    <property type="match status" value="1"/>
</dbReference>
<dbReference type="Proteomes" id="UP000663891">
    <property type="component" value="Unassembled WGS sequence"/>
</dbReference>
<dbReference type="EMBL" id="CAJNON010000238">
    <property type="protein sequence ID" value="CAF1131561.1"/>
    <property type="molecule type" value="Genomic_DNA"/>
</dbReference>
<dbReference type="InterPro" id="IPR008271">
    <property type="entry name" value="Ser/Thr_kinase_AS"/>
</dbReference>
<dbReference type="GO" id="GO:0005737">
    <property type="term" value="C:cytoplasm"/>
    <property type="evidence" value="ECO:0007669"/>
    <property type="project" value="TreeGrafter"/>
</dbReference>
<sequence>MSLGSLYKILHNNAVEILWSERLSIALQAAKGINYLHQYKPQILHRDIKSPNFLLGKSHEGYLIKVCDFGLAKTRSETTRQTTDKTRVAFTLPWTAPEILRCERYTDKSDIYSLGIVYWELATREIPYDDYASDQITQNVRDGQRLPINEIKPSNFDTIIKKCWEHNQANRPDSTHLIEIIKNCIQNEDFIQLTHPAISAPAVSTNVTTSHQPSSRPHPQPKAATSTTTTTGVIKLEGKNNSSKSQTSTTPSASSGYLSTIYNWFFANSEKQQFALPGTYEELRCKGRPCIKCGKCRDWYFAGDAETWKWIRNYKNWKYEDMNRWRNDQMYKCLKRRDGTTCCSTNHYRDDDGDRNGLCRLYGLLRLYYLCLCEDNIVA</sequence>
<feature type="domain" description="Protein kinase" evidence="2">
    <location>
        <begin position="1"/>
        <end position="198"/>
    </location>
</feature>
<protein>
    <recommendedName>
        <fullName evidence="2">Protein kinase domain-containing protein</fullName>
    </recommendedName>
</protein>
<dbReference type="GO" id="GO:0007165">
    <property type="term" value="P:signal transduction"/>
    <property type="evidence" value="ECO:0007669"/>
    <property type="project" value="TreeGrafter"/>
</dbReference>
<accession>A0A814RCD0</accession>
<feature type="region of interest" description="Disordered" evidence="1">
    <location>
        <begin position="203"/>
        <end position="231"/>
    </location>
</feature>
<dbReference type="OrthoDB" id="339325at2759"/>
<evidence type="ECO:0000313" key="3">
    <source>
        <dbReference type="EMBL" id="CAF1131561.1"/>
    </source>
</evidence>
<dbReference type="Pfam" id="PF07714">
    <property type="entry name" value="PK_Tyr_Ser-Thr"/>
    <property type="match status" value="1"/>
</dbReference>
<dbReference type="InterPro" id="IPR001245">
    <property type="entry name" value="Ser-Thr/Tyr_kinase_cat_dom"/>
</dbReference>
<dbReference type="InterPro" id="IPR050167">
    <property type="entry name" value="Ser_Thr_protein_kinase"/>
</dbReference>
<organism evidence="3 4">
    <name type="scientific">Adineta steineri</name>
    <dbReference type="NCBI Taxonomy" id="433720"/>
    <lineage>
        <taxon>Eukaryota</taxon>
        <taxon>Metazoa</taxon>
        <taxon>Spiralia</taxon>
        <taxon>Gnathifera</taxon>
        <taxon>Rotifera</taxon>
        <taxon>Eurotatoria</taxon>
        <taxon>Bdelloidea</taxon>
        <taxon>Adinetida</taxon>
        <taxon>Adinetidae</taxon>
        <taxon>Adineta</taxon>
    </lineage>
</organism>
<gene>
    <name evidence="3" type="ORF">VCS650_LOCUS21761</name>
</gene>
<name>A0A814RCD0_9BILA</name>
<dbReference type="InterPro" id="IPR000719">
    <property type="entry name" value="Prot_kinase_dom"/>
</dbReference>
<comment type="caution">
    <text evidence="3">The sequence shown here is derived from an EMBL/GenBank/DDBJ whole genome shotgun (WGS) entry which is preliminary data.</text>
</comment>
<dbReference type="SUPFAM" id="SSF56112">
    <property type="entry name" value="Protein kinase-like (PK-like)"/>
    <property type="match status" value="1"/>
</dbReference>
<dbReference type="GO" id="GO:0005524">
    <property type="term" value="F:ATP binding"/>
    <property type="evidence" value="ECO:0007669"/>
    <property type="project" value="InterPro"/>
</dbReference>
<evidence type="ECO:0000313" key="4">
    <source>
        <dbReference type="Proteomes" id="UP000663891"/>
    </source>
</evidence>
<dbReference type="PROSITE" id="PS50011">
    <property type="entry name" value="PROTEIN_KINASE_DOM"/>
    <property type="match status" value="1"/>
</dbReference>
<reference evidence="3" key="1">
    <citation type="submission" date="2021-02" db="EMBL/GenBank/DDBJ databases">
        <authorList>
            <person name="Nowell W R."/>
        </authorList>
    </citation>
    <scope>NUCLEOTIDE SEQUENCE</scope>
</reference>
<proteinExistence type="predicted"/>
<dbReference type="PROSITE" id="PS00108">
    <property type="entry name" value="PROTEIN_KINASE_ST"/>
    <property type="match status" value="1"/>
</dbReference>
<dbReference type="Gene3D" id="1.10.510.10">
    <property type="entry name" value="Transferase(Phosphotransferase) domain 1"/>
    <property type="match status" value="1"/>
</dbReference>
<dbReference type="GO" id="GO:0004672">
    <property type="term" value="F:protein kinase activity"/>
    <property type="evidence" value="ECO:0007669"/>
    <property type="project" value="InterPro"/>
</dbReference>
<dbReference type="InterPro" id="IPR011009">
    <property type="entry name" value="Kinase-like_dom_sf"/>
</dbReference>
<evidence type="ECO:0000256" key="1">
    <source>
        <dbReference type="SAM" id="MobiDB-lite"/>
    </source>
</evidence>
<dbReference type="AlphaFoldDB" id="A0A814RCD0"/>